<feature type="transmembrane region" description="Helical" evidence="5">
    <location>
        <begin position="52"/>
        <end position="71"/>
    </location>
</feature>
<feature type="transmembrane region" description="Helical" evidence="5">
    <location>
        <begin position="210"/>
        <end position="231"/>
    </location>
</feature>
<evidence type="ECO:0000256" key="5">
    <source>
        <dbReference type="SAM" id="Phobius"/>
    </source>
</evidence>
<comment type="caution">
    <text evidence="6">The sequence shown here is derived from an EMBL/GenBank/DDBJ whole genome shotgun (WGS) entry which is preliminary data.</text>
</comment>
<evidence type="ECO:0000256" key="1">
    <source>
        <dbReference type="ARBA" id="ARBA00004141"/>
    </source>
</evidence>
<feature type="transmembrane region" description="Helical" evidence="5">
    <location>
        <begin position="128"/>
        <end position="146"/>
    </location>
</feature>
<dbReference type="Proteomes" id="UP000813385">
    <property type="component" value="Unassembled WGS sequence"/>
</dbReference>
<sequence>MSLLTRQDAAAPPENPFKLYHYDPTVAGGVIVALLFLGTTLLHFWQLIRARSWYVLPLAVGGIFQIVGYSARAKSGTESPYWTLGPYIMQALLLLVAPALYAATIYMQLGRIIRLVHGESRVRIPQKWMTKIFVIGDLLSFVLQGGGGGYQAAGSLEALQVGAKVIIVGLFVQLIFFGFFIVIAIKFDISISKVPTAQAQTHTLWKRHMWALYIGSLLVMVRSVFRAVEYLQGFDGYLLSHEAYLYIFDAALMLLVMALFNYVHPSEVATLLVSTEGEWSMGTLPKYYYGQRVGSTSA</sequence>
<reference evidence="6" key="1">
    <citation type="journal article" date="2021" name="Nat. Commun.">
        <title>Genetic determinants of endophytism in the Arabidopsis root mycobiome.</title>
        <authorList>
            <person name="Mesny F."/>
            <person name="Miyauchi S."/>
            <person name="Thiergart T."/>
            <person name="Pickel B."/>
            <person name="Atanasova L."/>
            <person name="Karlsson M."/>
            <person name="Huettel B."/>
            <person name="Barry K.W."/>
            <person name="Haridas S."/>
            <person name="Chen C."/>
            <person name="Bauer D."/>
            <person name="Andreopoulos W."/>
            <person name="Pangilinan J."/>
            <person name="LaButti K."/>
            <person name="Riley R."/>
            <person name="Lipzen A."/>
            <person name="Clum A."/>
            <person name="Drula E."/>
            <person name="Henrissat B."/>
            <person name="Kohler A."/>
            <person name="Grigoriev I.V."/>
            <person name="Martin F.M."/>
            <person name="Hacquard S."/>
        </authorList>
    </citation>
    <scope>NUCLEOTIDE SEQUENCE</scope>
    <source>
        <strain evidence="6">MPI-CAGE-AT-0016</strain>
    </source>
</reference>
<feature type="transmembrane region" description="Helical" evidence="5">
    <location>
        <begin position="243"/>
        <end position="263"/>
    </location>
</feature>
<protein>
    <submittedName>
        <fullName evidence="6">RTA1 protein</fullName>
    </submittedName>
</protein>
<evidence type="ECO:0000256" key="2">
    <source>
        <dbReference type="ARBA" id="ARBA00022692"/>
    </source>
</evidence>
<feature type="transmembrane region" description="Helical" evidence="5">
    <location>
        <begin position="26"/>
        <end position="45"/>
    </location>
</feature>
<feature type="transmembrane region" description="Helical" evidence="5">
    <location>
        <begin position="166"/>
        <end position="189"/>
    </location>
</feature>
<dbReference type="OrthoDB" id="3358017at2759"/>
<dbReference type="GO" id="GO:0016020">
    <property type="term" value="C:membrane"/>
    <property type="evidence" value="ECO:0007669"/>
    <property type="project" value="UniProtKB-SubCell"/>
</dbReference>
<keyword evidence="2 5" id="KW-0812">Transmembrane</keyword>
<dbReference type="PANTHER" id="PTHR31465">
    <property type="entry name" value="PROTEIN RTA1-RELATED"/>
    <property type="match status" value="1"/>
</dbReference>
<dbReference type="AlphaFoldDB" id="A0A8K0TMP8"/>
<name>A0A8K0TMP8_9PEZI</name>
<gene>
    <name evidence="6" type="ORF">B0T11DRAFT_63903</name>
</gene>
<feature type="transmembrane region" description="Helical" evidence="5">
    <location>
        <begin position="87"/>
        <end position="107"/>
    </location>
</feature>
<proteinExistence type="predicted"/>
<comment type="subcellular location">
    <subcellularLocation>
        <location evidence="1">Membrane</location>
        <topology evidence="1">Multi-pass membrane protein</topology>
    </subcellularLocation>
</comment>
<evidence type="ECO:0000256" key="3">
    <source>
        <dbReference type="ARBA" id="ARBA00022989"/>
    </source>
</evidence>
<keyword evidence="7" id="KW-1185">Reference proteome</keyword>
<evidence type="ECO:0000256" key="4">
    <source>
        <dbReference type="ARBA" id="ARBA00023136"/>
    </source>
</evidence>
<dbReference type="Pfam" id="PF04479">
    <property type="entry name" value="RTA1"/>
    <property type="match status" value="1"/>
</dbReference>
<dbReference type="InterPro" id="IPR007568">
    <property type="entry name" value="RTA1"/>
</dbReference>
<accession>A0A8K0TMP8</accession>
<evidence type="ECO:0000313" key="7">
    <source>
        <dbReference type="Proteomes" id="UP000813385"/>
    </source>
</evidence>
<keyword evidence="3 5" id="KW-1133">Transmembrane helix</keyword>
<organism evidence="6 7">
    <name type="scientific">Plectosphaerella cucumerina</name>
    <dbReference type="NCBI Taxonomy" id="40658"/>
    <lineage>
        <taxon>Eukaryota</taxon>
        <taxon>Fungi</taxon>
        <taxon>Dikarya</taxon>
        <taxon>Ascomycota</taxon>
        <taxon>Pezizomycotina</taxon>
        <taxon>Sordariomycetes</taxon>
        <taxon>Hypocreomycetidae</taxon>
        <taxon>Glomerellales</taxon>
        <taxon>Plectosphaerellaceae</taxon>
        <taxon>Plectosphaerella</taxon>
    </lineage>
</organism>
<dbReference type="PANTHER" id="PTHR31465:SF1">
    <property type="entry name" value="PROTEIN RTA1-RELATED"/>
    <property type="match status" value="1"/>
</dbReference>
<dbReference type="EMBL" id="JAGPXD010000002">
    <property type="protein sequence ID" value="KAH7368396.1"/>
    <property type="molecule type" value="Genomic_DNA"/>
</dbReference>
<evidence type="ECO:0000313" key="6">
    <source>
        <dbReference type="EMBL" id="KAH7368396.1"/>
    </source>
</evidence>
<keyword evidence="4 5" id="KW-0472">Membrane</keyword>